<reference evidence="2" key="2">
    <citation type="journal article" date="2021" name="PeerJ">
        <title>Extensive microbial diversity within the chicken gut microbiome revealed by metagenomics and culture.</title>
        <authorList>
            <person name="Gilroy R."/>
            <person name="Ravi A."/>
            <person name="Getino M."/>
            <person name="Pursley I."/>
            <person name="Horton D.L."/>
            <person name="Alikhan N.F."/>
            <person name="Baker D."/>
            <person name="Gharbi K."/>
            <person name="Hall N."/>
            <person name="Watson M."/>
            <person name="Adriaenssens E.M."/>
            <person name="Foster-Nyarko E."/>
            <person name="Jarju S."/>
            <person name="Secka A."/>
            <person name="Antonio M."/>
            <person name="Oren A."/>
            <person name="Chaudhuri R.R."/>
            <person name="La Ragione R."/>
            <person name="Hildebrand F."/>
            <person name="Pallen M.J."/>
        </authorList>
    </citation>
    <scope>NUCLEOTIDE SEQUENCE</scope>
    <source>
        <strain evidence="2">G3-3990</strain>
    </source>
</reference>
<dbReference type="Proteomes" id="UP000823641">
    <property type="component" value="Unassembled WGS sequence"/>
</dbReference>
<organism evidence="2 3">
    <name type="scientific">Candidatus Gallipaludibacter merdavium</name>
    <dbReference type="NCBI Taxonomy" id="2840839"/>
    <lineage>
        <taxon>Bacteria</taxon>
        <taxon>Pseudomonadati</taxon>
        <taxon>Bacteroidota</taxon>
        <taxon>Bacteroidia</taxon>
        <taxon>Bacteroidales</taxon>
        <taxon>Candidatus Gallipaludibacter</taxon>
    </lineage>
</organism>
<feature type="transmembrane region" description="Helical" evidence="1">
    <location>
        <begin position="73"/>
        <end position="94"/>
    </location>
</feature>
<evidence type="ECO:0000313" key="3">
    <source>
        <dbReference type="Proteomes" id="UP000823641"/>
    </source>
</evidence>
<dbReference type="AlphaFoldDB" id="A0A9D9HW69"/>
<protein>
    <submittedName>
        <fullName evidence="2">DUF4199 domain-containing protein</fullName>
    </submittedName>
</protein>
<proteinExistence type="predicted"/>
<keyword evidence="1" id="KW-0472">Membrane</keyword>
<feature type="transmembrane region" description="Helical" evidence="1">
    <location>
        <begin position="143"/>
        <end position="161"/>
    </location>
</feature>
<gene>
    <name evidence="2" type="ORF">IAA73_12320</name>
</gene>
<feature type="transmembrane region" description="Helical" evidence="1">
    <location>
        <begin position="12"/>
        <end position="29"/>
    </location>
</feature>
<evidence type="ECO:0000313" key="2">
    <source>
        <dbReference type="EMBL" id="MBO8461095.1"/>
    </source>
</evidence>
<sequence length="171" mass="19783">MEQQPTLFKSAMKYGIPMGGVFSVNFILSTFKSPFINFLTYFIVFFCIYLTYRITCKFRDEHNNGELSYGKGWAFIVLLFFFAAIISSVVKYIYFQFINPDYLAELLNLTLLQLEKLSISEEEININDSLEAILSPINYSLQYLWINTMLGALLGVIMAAFTKKEKSIFED</sequence>
<dbReference type="Pfam" id="PF13858">
    <property type="entry name" value="DUF4199"/>
    <property type="match status" value="1"/>
</dbReference>
<reference evidence="2" key="1">
    <citation type="submission" date="2020-10" db="EMBL/GenBank/DDBJ databases">
        <authorList>
            <person name="Gilroy R."/>
        </authorList>
    </citation>
    <scope>NUCLEOTIDE SEQUENCE</scope>
    <source>
        <strain evidence="2">G3-3990</strain>
    </source>
</reference>
<dbReference type="EMBL" id="JADIMG010000112">
    <property type="protein sequence ID" value="MBO8461095.1"/>
    <property type="molecule type" value="Genomic_DNA"/>
</dbReference>
<keyword evidence="1" id="KW-0812">Transmembrane</keyword>
<comment type="caution">
    <text evidence="2">The sequence shown here is derived from an EMBL/GenBank/DDBJ whole genome shotgun (WGS) entry which is preliminary data.</text>
</comment>
<keyword evidence="1" id="KW-1133">Transmembrane helix</keyword>
<name>A0A9D9HW69_9BACT</name>
<accession>A0A9D9HW69</accession>
<dbReference type="InterPro" id="IPR025250">
    <property type="entry name" value="DUF4199"/>
</dbReference>
<feature type="transmembrane region" description="Helical" evidence="1">
    <location>
        <begin position="35"/>
        <end position="52"/>
    </location>
</feature>
<evidence type="ECO:0000256" key="1">
    <source>
        <dbReference type="SAM" id="Phobius"/>
    </source>
</evidence>